<dbReference type="Proteomes" id="UP000095282">
    <property type="component" value="Unplaced"/>
</dbReference>
<evidence type="ECO:0000256" key="1">
    <source>
        <dbReference type="SAM" id="MobiDB-lite"/>
    </source>
</evidence>
<feature type="compositionally biased region" description="Polar residues" evidence="1">
    <location>
        <begin position="192"/>
        <end position="210"/>
    </location>
</feature>
<keyword evidence="2" id="KW-1185">Reference proteome</keyword>
<proteinExistence type="predicted"/>
<feature type="compositionally biased region" description="Basic and acidic residues" evidence="1">
    <location>
        <begin position="291"/>
        <end position="322"/>
    </location>
</feature>
<feature type="compositionally biased region" description="Basic and acidic residues" evidence="1">
    <location>
        <begin position="236"/>
        <end position="257"/>
    </location>
</feature>
<evidence type="ECO:0000313" key="3">
    <source>
        <dbReference type="WBParaSite" id="Csp11.Scaffold629.g10949.t1"/>
    </source>
</evidence>
<evidence type="ECO:0000313" key="2">
    <source>
        <dbReference type="Proteomes" id="UP000095282"/>
    </source>
</evidence>
<feature type="compositionally biased region" description="Polar residues" evidence="1">
    <location>
        <begin position="328"/>
        <end position="337"/>
    </location>
</feature>
<feature type="region of interest" description="Disordered" evidence="1">
    <location>
        <begin position="1"/>
        <end position="164"/>
    </location>
</feature>
<feature type="compositionally biased region" description="Basic and acidic residues" evidence="1">
    <location>
        <begin position="56"/>
        <end position="66"/>
    </location>
</feature>
<sequence>MPRVLRSSKKTEEEKKEKEEEPSTRPKRKCSTVLGGTPSKMKARAEETSPGQTPVRRRDPLARRAQESTSTEKTTPAAEKKSSKVTQARRGSESSDEGTSAAQAKKTAPAAEHKDSGLNSAIRAGPKAKPKALGATPAGTGSKAKEGGLKETPVPQQVPIRRRRRWVFEPSQTLEELDAEMDALFANAFAGQGSSSTNPPSAAAQQQISGATLVKEGRGQSDDAPEDYPSRNQTAAEHKNSGFKLAEETPRRPDPAVRRNPIRVVPLWEEPEDAPQMLEANSHQEGSSSQEPRREEKARREFEHRREAKALREVDSRREFDARPLSPQPGTSYTPSALRTPRGNHYQKNEGTPGFQFLSGGTNFRAMLDQHELLRNNEALKNDRLVVRKPPAPAPYIPFAKMKEPESEDEGSDYASDDDVEVSEVQLDYPEKIGEGEEEQYHKALLEFDPTMTLAESHDRQDNLRRQMWKCRLNIPSSWKPATQMEDEEE</sequence>
<reference evidence="3" key="1">
    <citation type="submission" date="2016-11" db="UniProtKB">
        <authorList>
            <consortium name="WormBaseParasite"/>
        </authorList>
    </citation>
    <scope>IDENTIFICATION</scope>
</reference>
<dbReference type="WBParaSite" id="Csp11.Scaffold629.g10949.t1">
    <property type="protein sequence ID" value="Csp11.Scaffold629.g10949.t1"/>
    <property type="gene ID" value="Csp11.Scaffold629.g10949"/>
</dbReference>
<feature type="compositionally biased region" description="Basic and acidic residues" evidence="1">
    <location>
        <begin position="9"/>
        <end position="24"/>
    </location>
</feature>
<accession>A0A1I7TR62</accession>
<feature type="region of interest" description="Disordered" evidence="1">
    <location>
        <begin position="385"/>
        <end position="421"/>
    </location>
</feature>
<dbReference type="AlphaFoldDB" id="A0A1I7TR62"/>
<feature type="compositionally biased region" description="Low complexity" evidence="1">
    <location>
        <begin position="101"/>
        <end position="110"/>
    </location>
</feature>
<feature type="region of interest" description="Disordered" evidence="1">
    <location>
        <begin position="190"/>
        <end position="357"/>
    </location>
</feature>
<feature type="compositionally biased region" description="Acidic residues" evidence="1">
    <location>
        <begin position="406"/>
        <end position="421"/>
    </location>
</feature>
<name>A0A1I7TR62_9PELO</name>
<feature type="compositionally biased region" description="Polar residues" evidence="1">
    <location>
        <begin position="279"/>
        <end position="290"/>
    </location>
</feature>
<organism evidence="2 3">
    <name type="scientific">Caenorhabditis tropicalis</name>
    <dbReference type="NCBI Taxonomy" id="1561998"/>
    <lineage>
        <taxon>Eukaryota</taxon>
        <taxon>Metazoa</taxon>
        <taxon>Ecdysozoa</taxon>
        <taxon>Nematoda</taxon>
        <taxon>Chromadorea</taxon>
        <taxon>Rhabditida</taxon>
        <taxon>Rhabditina</taxon>
        <taxon>Rhabditomorpha</taxon>
        <taxon>Rhabditoidea</taxon>
        <taxon>Rhabditidae</taxon>
        <taxon>Peloderinae</taxon>
        <taxon>Caenorhabditis</taxon>
    </lineage>
</organism>
<protein>
    <submittedName>
        <fullName evidence="3">Btz domain-containing protein</fullName>
    </submittedName>
</protein>
<feature type="compositionally biased region" description="Low complexity" evidence="1">
    <location>
        <begin position="124"/>
        <end position="139"/>
    </location>
</feature>